<dbReference type="GO" id="GO:0003924">
    <property type="term" value="F:GTPase activity"/>
    <property type="evidence" value="ECO:0007669"/>
    <property type="project" value="InterPro"/>
</dbReference>
<dbReference type="AlphaFoldDB" id="A0A087ULU5"/>
<proteinExistence type="predicted"/>
<dbReference type="EMBL" id="KK120453">
    <property type="protein sequence ID" value="KFM78334.1"/>
    <property type="molecule type" value="Genomic_DNA"/>
</dbReference>
<organism evidence="1 2">
    <name type="scientific">Stegodyphus mimosarum</name>
    <name type="common">African social velvet spider</name>
    <dbReference type="NCBI Taxonomy" id="407821"/>
    <lineage>
        <taxon>Eukaryota</taxon>
        <taxon>Metazoa</taxon>
        <taxon>Ecdysozoa</taxon>
        <taxon>Arthropoda</taxon>
        <taxon>Chelicerata</taxon>
        <taxon>Arachnida</taxon>
        <taxon>Araneae</taxon>
        <taxon>Araneomorphae</taxon>
        <taxon>Entelegynae</taxon>
        <taxon>Eresoidea</taxon>
        <taxon>Eresidae</taxon>
        <taxon>Stegodyphus</taxon>
    </lineage>
</organism>
<name>A0A087ULU5_STEMI</name>
<dbReference type="Gene3D" id="3.40.50.300">
    <property type="entry name" value="P-loop containing nucleotide triphosphate hydrolases"/>
    <property type="match status" value="1"/>
</dbReference>
<gene>
    <name evidence="1" type="ORF">X975_10978</name>
</gene>
<evidence type="ECO:0000313" key="1">
    <source>
        <dbReference type="EMBL" id="KFM78334.1"/>
    </source>
</evidence>
<dbReference type="OrthoDB" id="6437405at2759"/>
<keyword evidence="2" id="KW-1185">Reference proteome</keyword>
<protein>
    <submittedName>
        <fullName evidence="1">Uncharacterized protein</fullName>
    </submittedName>
</protein>
<evidence type="ECO:0000313" key="2">
    <source>
        <dbReference type="Proteomes" id="UP000054359"/>
    </source>
</evidence>
<dbReference type="GO" id="GO:0005525">
    <property type="term" value="F:GTP binding"/>
    <property type="evidence" value="ECO:0007669"/>
    <property type="project" value="InterPro"/>
</dbReference>
<accession>A0A087ULU5</accession>
<reference evidence="1 2" key="1">
    <citation type="submission" date="2013-11" db="EMBL/GenBank/DDBJ databases">
        <title>Genome sequencing of Stegodyphus mimosarum.</title>
        <authorList>
            <person name="Bechsgaard J."/>
        </authorList>
    </citation>
    <scope>NUCLEOTIDE SEQUENCE [LARGE SCALE GENOMIC DNA]</scope>
</reference>
<sequence>MAADYGETDQTLLTLTGTRDALRASSRSLNNYYEPEIEETIHKTILVGDSGVGKTSLLVQFDQGKFHT</sequence>
<dbReference type="InterPro" id="IPR027417">
    <property type="entry name" value="P-loop_NTPase"/>
</dbReference>
<dbReference type="Pfam" id="PF00071">
    <property type="entry name" value="Ras"/>
    <property type="match status" value="1"/>
</dbReference>
<feature type="non-terminal residue" evidence="1">
    <location>
        <position position="68"/>
    </location>
</feature>
<dbReference type="Proteomes" id="UP000054359">
    <property type="component" value="Unassembled WGS sequence"/>
</dbReference>
<dbReference type="SUPFAM" id="SSF52540">
    <property type="entry name" value="P-loop containing nucleoside triphosphate hydrolases"/>
    <property type="match status" value="1"/>
</dbReference>
<dbReference type="InterPro" id="IPR001806">
    <property type="entry name" value="Small_GTPase"/>
</dbReference>